<dbReference type="Pfam" id="PF00561">
    <property type="entry name" value="Abhydrolase_1"/>
    <property type="match status" value="1"/>
</dbReference>
<dbReference type="PANTHER" id="PTHR42886">
    <property type="entry name" value="RE40534P-RELATED"/>
    <property type="match status" value="1"/>
</dbReference>
<comment type="similarity">
    <text evidence="1">Belongs to the peptidase S33 family. ABHD4/ABHD5 subfamily.</text>
</comment>
<sequence length="314" mass="34186">MAASTATSPAPVWGKGSVASALSLRWFWPSWSSAKDDHQAELALLAGGGLAVKTPPAGAASGAAAAAALAADAHTEGAPPVGIPAELTDVDIDGTGNYIHTLAIRSAESGPKHSLVMTHGYFTGLGFYYRNFAALSQVRGWDVYAIDWLGMGRSARPPYNSRRTESEDKRVAYAEDFFVESLEEWRRRMGIERMTLCGHSFGGYMSTLYALRYPERVEKLVLVSPIGIPEAPPGYDEALRRGYGLERARRVSKGMPPSSDSTPDYQEPNVAAESPGPMRIALFRTAMALWERNYSPQWLVRNSGPLGRRLINSY</sequence>
<keyword evidence="5" id="KW-1185">Reference proteome</keyword>
<protein>
    <recommendedName>
        <fullName evidence="3">AB hydrolase-1 domain-containing protein</fullName>
    </recommendedName>
</protein>
<evidence type="ECO:0000313" key="4">
    <source>
        <dbReference type="EMBL" id="KAJ1718044.1"/>
    </source>
</evidence>
<feature type="domain" description="AB hydrolase-1" evidence="3">
    <location>
        <begin position="115"/>
        <end position="239"/>
    </location>
</feature>
<dbReference type="InterPro" id="IPR000073">
    <property type="entry name" value="AB_hydrolase_1"/>
</dbReference>
<dbReference type="GO" id="GO:0005739">
    <property type="term" value="C:mitochondrion"/>
    <property type="evidence" value="ECO:0007669"/>
    <property type="project" value="TreeGrafter"/>
</dbReference>
<dbReference type="PANTHER" id="PTHR42886:SF29">
    <property type="entry name" value="PUMMELIG, ISOFORM A"/>
    <property type="match status" value="1"/>
</dbReference>
<dbReference type="GO" id="GO:0052689">
    <property type="term" value="F:carboxylic ester hydrolase activity"/>
    <property type="evidence" value="ECO:0007669"/>
    <property type="project" value="TreeGrafter"/>
</dbReference>
<proteinExistence type="inferred from homology"/>
<reference evidence="4" key="1">
    <citation type="submission" date="2022-07" db="EMBL/GenBank/DDBJ databases">
        <title>Phylogenomic reconstructions and comparative analyses of Kickxellomycotina fungi.</title>
        <authorList>
            <person name="Reynolds N.K."/>
            <person name="Stajich J.E."/>
            <person name="Barry K."/>
            <person name="Grigoriev I.V."/>
            <person name="Crous P."/>
            <person name="Smith M.E."/>
        </authorList>
    </citation>
    <scope>NUCLEOTIDE SEQUENCE</scope>
    <source>
        <strain evidence="4">BCRC 34381</strain>
    </source>
</reference>
<dbReference type="Gene3D" id="3.40.50.1820">
    <property type="entry name" value="alpha/beta hydrolase"/>
    <property type="match status" value="1"/>
</dbReference>
<evidence type="ECO:0000313" key="5">
    <source>
        <dbReference type="Proteomes" id="UP001143981"/>
    </source>
</evidence>
<organism evidence="4 5">
    <name type="scientific">Coemansia biformis</name>
    <dbReference type="NCBI Taxonomy" id="1286918"/>
    <lineage>
        <taxon>Eukaryota</taxon>
        <taxon>Fungi</taxon>
        <taxon>Fungi incertae sedis</taxon>
        <taxon>Zoopagomycota</taxon>
        <taxon>Kickxellomycotina</taxon>
        <taxon>Kickxellomycetes</taxon>
        <taxon>Kickxellales</taxon>
        <taxon>Kickxellaceae</taxon>
        <taxon>Coemansia</taxon>
    </lineage>
</organism>
<feature type="non-terminal residue" evidence="4">
    <location>
        <position position="314"/>
    </location>
</feature>
<dbReference type="SUPFAM" id="SSF53474">
    <property type="entry name" value="alpha/beta-Hydrolases"/>
    <property type="match status" value="1"/>
</dbReference>
<dbReference type="OrthoDB" id="7457040at2759"/>
<name>A0A9W8CM50_9FUNG</name>
<dbReference type="InterPro" id="IPR029058">
    <property type="entry name" value="AB_hydrolase_fold"/>
</dbReference>
<evidence type="ECO:0000259" key="3">
    <source>
        <dbReference type="Pfam" id="PF00561"/>
    </source>
</evidence>
<dbReference type="GO" id="GO:0006654">
    <property type="term" value="P:phosphatidic acid biosynthetic process"/>
    <property type="evidence" value="ECO:0007669"/>
    <property type="project" value="TreeGrafter"/>
</dbReference>
<evidence type="ECO:0000256" key="1">
    <source>
        <dbReference type="ARBA" id="ARBA00038097"/>
    </source>
</evidence>
<dbReference type="GO" id="GO:0055088">
    <property type="term" value="P:lipid homeostasis"/>
    <property type="evidence" value="ECO:0007669"/>
    <property type="project" value="TreeGrafter"/>
</dbReference>
<evidence type="ECO:0000256" key="2">
    <source>
        <dbReference type="SAM" id="MobiDB-lite"/>
    </source>
</evidence>
<dbReference type="EMBL" id="JANBOI010003984">
    <property type="protein sequence ID" value="KAJ1718044.1"/>
    <property type="molecule type" value="Genomic_DNA"/>
</dbReference>
<dbReference type="Proteomes" id="UP001143981">
    <property type="component" value="Unassembled WGS sequence"/>
</dbReference>
<dbReference type="AlphaFoldDB" id="A0A9W8CM50"/>
<comment type="caution">
    <text evidence="4">The sequence shown here is derived from an EMBL/GenBank/DDBJ whole genome shotgun (WGS) entry which is preliminary data.</text>
</comment>
<dbReference type="GO" id="GO:0042171">
    <property type="term" value="F:lysophosphatidic acid acyltransferase activity"/>
    <property type="evidence" value="ECO:0007669"/>
    <property type="project" value="TreeGrafter"/>
</dbReference>
<accession>A0A9W8CM50</accession>
<feature type="region of interest" description="Disordered" evidence="2">
    <location>
        <begin position="249"/>
        <end position="273"/>
    </location>
</feature>
<gene>
    <name evidence="4" type="ORF">LPJ61_006915</name>
</gene>